<protein>
    <submittedName>
        <fullName evidence="1">Uncharacterized protein</fullName>
    </submittedName>
</protein>
<comment type="caution">
    <text evidence="1">The sequence shown here is derived from an EMBL/GenBank/DDBJ whole genome shotgun (WGS) entry which is preliminary data.</text>
</comment>
<sequence>MSDPKETGCKELTERQYCYKSKGPGVSLQKCGACQVDLYCSETSRLPPHSNASLCGLQARGDLLLCDRSQYSPIDTFPSAQEMCGQLKQASEDNKRTGMAGALFAILLDTDSATLNIAPVRFPKTSAGPLPPLAMNCEQWLTKRLNNGIVV</sequence>
<evidence type="ECO:0000313" key="2">
    <source>
        <dbReference type="Proteomes" id="UP001221757"/>
    </source>
</evidence>
<dbReference type="AlphaFoldDB" id="A0AAD7DFB7"/>
<name>A0AAD7DFB7_MYCRO</name>
<accession>A0AAD7DFB7</accession>
<dbReference type="EMBL" id="JARKIE010000068">
    <property type="protein sequence ID" value="KAJ7689951.1"/>
    <property type="molecule type" value="Genomic_DNA"/>
</dbReference>
<dbReference type="Proteomes" id="UP001221757">
    <property type="component" value="Unassembled WGS sequence"/>
</dbReference>
<keyword evidence="2" id="KW-1185">Reference proteome</keyword>
<gene>
    <name evidence="1" type="ORF">B0H17DRAFT_1134667</name>
</gene>
<evidence type="ECO:0000313" key="1">
    <source>
        <dbReference type="EMBL" id="KAJ7689951.1"/>
    </source>
</evidence>
<organism evidence="1 2">
    <name type="scientific">Mycena rosella</name>
    <name type="common">Pink bonnet</name>
    <name type="synonym">Agaricus rosellus</name>
    <dbReference type="NCBI Taxonomy" id="1033263"/>
    <lineage>
        <taxon>Eukaryota</taxon>
        <taxon>Fungi</taxon>
        <taxon>Dikarya</taxon>
        <taxon>Basidiomycota</taxon>
        <taxon>Agaricomycotina</taxon>
        <taxon>Agaricomycetes</taxon>
        <taxon>Agaricomycetidae</taxon>
        <taxon>Agaricales</taxon>
        <taxon>Marasmiineae</taxon>
        <taxon>Mycenaceae</taxon>
        <taxon>Mycena</taxon>
    </lineage>
</organism>
<proteinExistence type="predicted"/>
<reference evidence="1" key="1">
    <citation type="submission" date="2023-03" db="EMBL/GenBank/DDBJ databases">
        <title>Massive genome expansion in bonnet fungi (Mycena s.s.) driven by repeated elements and novel gene families across ecological guilds.</title>
        <authorList>
            <consortium name="Lawrence Berkeley National Laboratory"/>
            <person name="Harder C.B."/>
            <person name="Miyauchi S."/>
            <person name="Viragh M."/>
            <person name="Kuo A."/>
            <person name="Thoen E."/>
            <person name="Andreopoulos B."/>
            <person name="Lu D."/>
            <person name="Skrede I."/>
            <person name="Drula E."/>
            <person name="Henrissat B."/>
            <person name="Morin E."/>
            <person name="Kohler A."/>
            <person name="Barry K."/>
            <person name="LaButti K."/>
            <person name="Morin E."/>
            <person name="Salamov A."/>
            <person name="Lipzen A."/>
            <person name="Mereny Z."/>
            <person name="Hegedus B."/>
            <person name="Baldrian P."/>
            <person name="Stursova M."/>
            <person name="Weitz H."/>
            <person name="Taylor A."/>
            <person name="Grigoriev I.V."/>
            <person name="Nagy L.G."/>
            <person name="Martin F."/>
            <person name="Kauserud H."/>
        </authorList>
    </citation>
    <scope>NUCLEOTIDE SEQUENCE</scope>
    <source>
        <strain evidence="1">CBHHK067</strain>
    </source>
</reference>